<dbReference type="AlphaFoldDB" id="T1KU22"/>
<keyword evidence="2" id="KW-1185">Reference proteome</keyword>
<reference evidence="2" key="1">
    <citation type="submission" date="2011-08" db="EMBL/GenBank/DDBJ databases">
        <authorList>
            <person name="Rombauts S."/>
        </authorList>
    </citation>
    <scope>NUCLEOTIDE SEQUENCE</scope>
    <source>
        <strain evidence="2">London</strain>
    </source>
</reference>
<organism evidence="1 2">
    <name type="scientific">Tetranychus urticae</name>
    <name type="common">Two-spotted spider mite</name>
    <dbReference type="NCBI Taxonomy" id="32264"/>
    <lineage>
        <taxon>Eukaryota</taxon>
        <taxon>Metazoa</taxon>
        <taxon>Ecdysozoa</taxon>
        <taxon>Arthropoda</taxon>
        <taxon>Chelicerata</taxon>
        <taxon>Arachnida</taxon>
        <taxon>Acari</taxon>
        <taxon>Acariformes</taxon>
        <taxon>Trombidiformes</taxon>
        <taxon>Prostigmata</taxon>
        <taxon>Eleutherengona</taxon>
        <taxon>Raphignathae</taxon>
        <taxon>Tetranychoidea</taxon>
        <taxon>Tetranychidae</taxon>
        <taxon>Tetranychus</taxon>
    </lineage>
</organism>
<dbReference type="EnsemblMetazoa" id="tetur21g01830.1">
    <property type="protein sequence ID" value="tetur21g01830.1"/>
    <property type="gene ID" value="tetur21g01830"/>
</dbReference>
<name>T1KU22_TETUR</name>
<sequence length="182" mass="20220">MQIRTLTAADQIPEETHVDNAMSILSIIIIWLISLINKDNGYPIKSSLIPGIKLGKLLRRIAIGDLKWTQVAILHSIDEHSLQTLKLLGQASLKDNFCLTMVSGLPNPNLFETHDDPRTSSTKDESLSYLGIIKTMVSSIPENVPILIIANEPSVKHLFTNLAVNLEIISRHLFLFISLLSC</sequence>
<protein>
    <submittedName>
        <fullName evidence="1">Uncharacterized protein</fullName>
    </submittedName>
</protein>
<dbReference type="EMBL" id="CAEY01000548">
    <property type="status" value="NOT_ANNOTATED_CDS"/>
    <property type="molecule type" value="Genomic_DNA"/>
</dbReference>
<dbReference type="HOGENOM" id="CLU_1706522_0_0_1"/>
<evidence type="ECO:0000313" key="1">
    <source>
        <dbReference type="EnsemblMetazoa" id="tetur21g01830.1"/>
    </source>
</evidence>
<dbReference type="Proteomes" id="UP000015104">
    <property type="component" value="Unassembled WGS sequence"/>
</dbReference>
<dbReference type="STRING" id="32264.T1KU22"/>
<evidence type="ECO:0000313" key="2">
    <source>
        <dbReference type="Proteomes" id="UP000015104"/>
    </source>
</evidence>
<proteinExistence type="predicted"/>
<reference evidence="1" key="2">
    <citation type="submission" date="2015-06" db="UniProtKB">
        <authorList>
            <consortium name="EnsemblMetazoa"/>
        </authorList>
    </citation>
    <scope>IDENTIFICATION</scope>
</reference>
<accession>T1KU22</accession>